<keyword evidence="3" id="KW-1185">Reference proteome</keyword>
<comment type="caution">
    <text evidence="2">The sequence shown here is derived from an EMBL/GenBank/DDBJ whole genome shotgun (WGS) entry which is preliminary data.</text>
</comment>
<reference evidence="2 3" key="1">
    <citation type="submission" date="2017-10" db="EMBL/GenBank/DDBJ databases">
        <title>Sequencing the genomes of 1000 actinobacteria strains.</title>
        <authorList>
            <person name="Klenk H.-P."/>
        </authorList>
    </citation>
    <scope>NUCLEOTIDE SEQUENCE [LARGE SCALE GENOMIC DNA]</scope>
    <source>
        <strain evidence="2 3">DSM 21863</strain>
    </source>
</reference>
<evidence type="ECO:0000313" key="3">
    <source>
        <dbReference type="Proteomes" id="UP000224130"/>
    </source>
</evidence>
<organism evidence="2 3">
    <name type="scientific">Isoptericola jiangsuensis</name>
    <dbReference type="NCBI Taxonomy" id="548579"/>
    <lineage>
        <taxon>Bacteria</taxon>
        <taxon>Bacillati</taxon>
        <taxon>Actinomycetota</taxon>
        <taxon>Actinomycetes</taxon>
        <taxon>Micrococcales</taxon>
        <taxon>Promicromonosporaceae</taxon>
        <taxon>Isoptericola</taxon>
    </lineage>
</organism>
<protein>
    <submittedName>
        <fullName evidence="2">LytR cell envelope-related transcriptional attenuator</fullName>
    </submittedName>
</protein>
<proteinExistence type="predicted"/>
<gene>
    <name evidence="2" type="ORF">ATJ88_3251</name>
</gene>
<dbReference type="EMBL" id="PDJJ01000001">
    <property type="protein sequence ID" value="PFG44524.1"/>
    <property type="molecule type" value="Genomic_DNA"/>
</dbReference>
<dbReference type="Pfam" id="PF13399">
    <property type="entry name" value="LytR_C"/>
    <property type="match status" value="1"/>
</dbReference>
<name>A0A2A9EZQ2_9MICO</name>
<evidence type="ECO:0000259" key="1">
    <source>
        <dbReference type="Pfam" id="PF13399"/>
    </source>
</evidence>
<evidence type="ECO:0000313" key="2">
    <source>
        <dbReference type="EMBL" id="PFG44524.1"/>
    </source>
</evidence>
<dbReference type="Proteomes" id="UP000224130">
    <property type="component" value="Unassembled WGS sequence"/>
</dbReference>
<dbReference type="InterPro" id="IPR027381">
    <property type="entry name" value="LytR/CpsA/Psr_C"/>
</dbReference>
<feature type="domain" description="LytR/CpsA/Psr regulator C-terminal" evidence="1">
    <location>
        <begin position="63"/>
        <end position="148"/>
    </location>
</feature>
<dbReference type="AlphaFoldDB" id="A0A2A9EZQ2"/>
<sequence>MIFGLLLAFLVLVGLGAVAIYTDTIEAPFAEPIHTPAATATAMRPACLPESADGTLPLAYDKVRVRIYNAADDRFALAGANEEVLSERGFDVRDSGDFSRPVEGLSEIRYGAKGVVAAYTLAAQFPDIELILDDRNGAVVDLVVGTEWVEPLPVEEVPLAADQPMQNLPGCQPVDEITPVAREYGLGRDPQEEAPPEDA</sequence>
<accession>A0A2A9EZQ2</accession>